<name>A0ABQ6IPR8_9MICO</name>
<protein>
    <recommendedName>
        <fullName evidence="5">AtpZ/AtpI family protein</fullName>
    </recommendedName>
</protein>
<accession>A0ABQ6IPR8</accession>
<gene>
    <name evidence="3" type="ORF">GCM10025883_07520</name>
</gene>
<feature type="region of interest" description="Disordered" evidence="1">
    <location>
        <begin position="1"/>
        <end position="23"/>
    </location>
</feature>
<evidence type="ECO:0000313" key="3">
    <source>
        <dbReference type="EMBL" id="GMA38707.1"/>
    </source>
</evidence>
<keyword evidence="2" id="KW-1133">Transmembrane helix</keyword>
<feature type="region of interest" description="Disordered" evidence="1">
    <location>
        <begin position="81"/>
        <end position="116"/>
    </location>
</feature>
<evidence type="ECO:0008006" key="5">
    <source>
        <dbReference type="Google" id="ProtNLM"/>
    </source>
</evidence>
<proteinExistence type="predicted"/>
<dbReference type="EMBL" id="BSUO01000001">
    <property type="protein sequence ID" value="GMA38707.1"/>
    <property type="molecule type" value="Genomic_DNA"/>
</dbReference>
<keyword evidence="2" id="KW-0812">Transmembrane</keyword>
<organism evidence="3 4">
    <name type="scientific">Mobilicoccus caccae</name>
    <dbReference type="NCBI Taxonomy" id="1859295"/>
    <lineage>
        <taxon>Bacteria</taxon>
        <taxon>Bacillati</taxon>
        <taxon>Actinomycetota</taxon>
        <taxon>Actinomycetes</taxon>
        <taxon>Micrococcales</taxon>
        <taxon>Dermatophilaceae</taxon>
        <taxon>Mobilicoccus</taxon>
    </lineage>
</organism>
<feature type="transmembrane region" description="Helical" evidence="2">
    <location>
        <begin position="27"/>
        <end position="49"/>
    </location>
</feature>
<sequence>MSRNPHVSASPIRADQGRRGNSVDTDAAVGVTSYLLAGPLAFGGIGYGLDRWLGTQVLVAVGILVGLAVSLYIVWLRYGAGGDDDRTTTSSFAPGASRGSRHEHAPTASTTHEESQ</sequence>
<dbReference type="InterPro" id="IPR032820">
    <property type="entry name" value="ATPase_put"/>
</dbReference>
<dbReference type="Proteomes" id="UP001157126">
    <property type="component" value="Unassembled WGS sequence"/>
</dbReference>
<evidence type="ECO:0000256" key="2">
    <source>
        <dbReference type="SAM" id="Phobius"/>
    </source>
</evidence>
<evidence type="ECO:0000313" key="4">
    <source>
        <dbReference type="Proteomes" id="UP001157126"/>
    </source>
</evidence>
<feature type="transmembrane region" description="Helical" evidence="2">
    <location>
        <begin position="55"/>
        <end position="76"/>
    </location>
</feature>
<keyword evidence="2" id="KW-0472">Membrane</keyword>
<feature type="compositionally biased region" description="Basic and acidic residues" evidence="1">
    <location>
        <begin position="100"/>
        <end position="116"/>
    </location>
</feature>
<dbReference type="RefSeq" id="WP_284302762.1">
    <property type="nucleotide sequence ID" value="NZ_BSUO01000001.1"/>
</dbReference>
<comment type="caution">
    <text evidence="3">The sequence shown here is derived from an EMBL/GenBank/DDBJ whole genome shotgun (WGS) entry which is preliminary data.</text>
</comment>
<evidence type="ECO:0000256" key="1">
    <source>
        <dbReference type="SAM" id="MobiDB-lite"/>
    </source>
</evidence>
<reference evidence="4" key="1">
    <citation type="journal article" date="2019" name="Int. J. Syst. Evol. Microbiol.">
        <title>The Global Catalogue of Microorganisms (GCM) 10K type strain sequencing project: providing services to taxonomists for standard genome sequencing and annotation.</title>
        <authorList>
            <consortium name="The Broad Institute Genomics Platform"/>
            <consortium name="The Broad Institute Genome Sequencing Center for Infectious Disease"/>
            <person name="Wu L."/>
            <person name="Ma J."/>
        </authorList>
    </citation>
    <scope>NUCLEOTIDE SEQUENCE [LARGE SCALE GENOMIC DNA]</scope>
    <source>
        <strain evidence="4">NBRC 113072</strain>
    </source>
</reference>
<dbReference type="Pfam" id="PF09527">
    <property type="entry name" value="ATPase_gene1"/>
    <property type="match status" value="1"/>
</dbReference>
<keyword evidence="4" id="KW-1185">Reference proteome</keyword>